<dbReference type="Pfam" id="PF13966">
    <property type="entry name" value="zf-RVT"/>
    <property type="match status" value="1"/>
</dbReference>
<proteinExistence type="predicted"/>
<protein>
    <recommendedName>
        <fullName evidence="1">Reverse transcriptase zinc-binding domain-containing protein</fullName>
    </recommendedName>
</protein>
<sequence length="148" mass="17312">MWIAQNDRMPTRARLLSWGLGNSANCCLCDSTIESRDHLLLRCEVSKQIWTLILRRLGYNHSGFHTWTAFVEWLSLKDSYAPLVLKRLVSHATIYCIWAERNKRLHDGTSSTPATICKLIDRNIRDTILGKRHKKNYKTLMLSWLRNL</sequence>
<dbReference type="Proteomes" id="UP000712600">
    <property type="component" value="Unassembled WGS sequence"/>
</dbReference>
<gene>
    <name evidence="2" type="ORF">F2Q69_00015372</name>
</gene>
<accession>A0A8S9R8C9</accession>
<dbReference type="InterPro" id="IPR026960">
    <property type="entry name" value="RVT-Znf"/>
</dbReference>
<dbReference type="AlphaFoldDB" id="A0A8S9R8C9"/>
<reference evidence="2" key="1">
    <citation type="submission" date="2019-12" db="EMBL/GenBank/DDBJ databases">
        <title>Genome sequencing and annotation of Brassica cretica.</title>
        <authorList>
            <person name="Studholme D.J."/>
            <person name="Sarris P."/>
        </authorList>
    </citation>
    <scope>NUCLEOTIDE SEQUENCE</scope>
    <source>
        <strain evidence="2">PFS-109/04</strain>
        <tissue evidence="2">Leaf</tissue>
    </source>
</reference>
<dbReference type="EMBL" id="QGKX02000996">
    <property type="protein sequence ID" value="KAF3559875.1"/>
    <property type="molecule type" value="Genomic_DNA"/>
</dbReference>
<evidence type="ECO:0000313" key="3">
    <source>
        <dbReference type="Proteomes" id="UP000712600"/>
    </source>
</evidence>
<feature type="domain" description="Reverse transcriptase zinc-binding" evidence="1">
    <location>
        <begin position="1"/>
        <end position="50"/>
    </location>
</feature>
<evidence type="ECO:0000259" key="1">
    <source>
        <dbReference type="Pfam" id="PF13966"/>
    </source>
</evidence>
<name>A0A8S9R8C9_BRACR</name>
<comment type="caution">
    <text evidence="2">The sequence shown here is derived from an EMBL/GenBank/DDBJ whole genome shotgun (WGS) entry which is preliminary data.</text>
</comment>
<evidence type="ECO:0000313" key="2">
    <source>
        <dbReference type="EMBL" id="KAF3559875.1"/>
    </source>
</evidence>
<organism evidence="2 3">
    <name type="scientific">Brassica cretica</name>
    <name type="common">Mustard</name>
    <dbReference type="NCBI Taxonomy" id="69181"/>
    <lineage>
        <taxon>Eukaryota</taxon>
        <taxon>Viridiplantae</taxon>
        <taxon>Streptophyta</taxon>
        <taxon>Embryophyta</taxon>
        <taxon>Tracheophyta</taxon>
        <taxon>Spermatophyta</taxon>
        <taxon>Magnoliopsida</taxon>
        <taxon>eudicotyledons</taxon>
        <taxon>Gunneridae</taxon>
        <taxon>Pentapetalae</taxon>
        <taxon>rosids</taxon>
        <taxon>malvids</taxon>
        <taxon>Brassicales</taxon>
        <taxon>Brassicaceae</taxon>
        <taxon>Brassiceae</taxon>
        <taxon>Brassica</taxon>
    </lineage>
</organism>